<dbReference type="AlphaFoldDB" id="A0A078B492"/>
<keyword evidence="1" id="KW-1133">Transmembrane helix</keyword>
<feature type="transmembrane region" description="Helical" evidence="1">
    <location>
        <begin position="12"/>
        <end position="33"/>
    </location>
</feature>
<keyword evidence="1" id="KW-0472">Membrane</keyword>
<evidence type="ECO:0008006" key="4">
    <source>
        <dbReference type="Google" id="ProtNLM"/>
    </source>
</evidence>
<evidence type="ECO:0000313" key="3">
    <source>
        <dbReference type="Proteomes" id="UP000039865"/>
    </source>
</evidence>
<dbReference type="InParanoid" id="A0A078B492"/>
<feature type="transmembrane region" description="Helical" evidence="1">
    <location>
        <begin position="188"/>
        <end position="205"/>
    </location>
</feature>
<reference evidence="2 3" key="1">
    <citation type="submission" date="2014-06" db="EMBL/GenBank/DDBJ databases">
        <authorList>
            <person name="Swart Estienne"/>
        </authorList>
    </citation>
    <scope>NUCLEOTIDE SEQUENCE [LARGE SCALE GENOMIC DNA]</scope>
    <source>
        <strain evidence="2 3">130c</strain>
    </source>
</reference>
<evidence type="ECO:0000313" key="2">
    <source>
        <dbReference type="EMBL" id="CDW89294.1"/>
    </source>
</evidence>
<name>A0A078B492_STYLE</name>
<feature type="transmembrane region" description="Helical" evidence="1">
    <location>
        <begin position="137"/>
        <end position="157"/>
    </location>
</feature>
<sequence>MEYQMNRDLKYYLFFSLNEALFASYTILVVLILKELKFKIDRSSLILIILFELGFMIKGIYWFVDVAVTFSHQFDYMIFLSEIADFSIVILFIYFAFEMRLIYIVFQVEKIMGFRQRFLVIQKKLKLESQGQSLTRFNIFMIFWTYLLLFVGFLQVLHKAYLESTILLERNDLYILALQIRYFVQDPIIRMLLGTTILYLFYHMARQSNKKRQQRNAVGSPTSKDDSRRNYGTMSIIEILQKNTLSKTNSSLNGEGNQVVEVSVSFFSKSARIQMAMIDMNRNSDSLDQSIDSERSELTQFQSFIIEQMAMFRKKEFQRQRANEGLDSVKFQQNTSPLL</sequence>
<feature type="transmembrane region" description="Helical" evidence="1">
    <location>
        <begin position="76"/>
        <end position="97"/>
    </location>
</feature>
<protein>
    <recommendedName>
        <fullName evidence="4">Transmembrane protein</fullName>
    </recommendedName>
</protein>
<gene>
    <name evidence="2" type="primary">Contig18590.g19754</name>
    <name evidence="2" type="ORF">STYLEM_18426</name>
</gene>
<organism evidence="2 3">
    <name type="scientific">Stylonychia lemnae</name>
    <name type="common">Ciliate</name>
    <dbReference type="NCBI Taxonomy" id="5949"/>
    <lineage>
        <taxon>Eukaryota</taxon>
        <taxon>Sar</taxon>
        <taxon>Alveolata</taxon>
        <taxon>Ciliophora</taxon>
        <taxon>Intramacronucleata</taxon>
        <taxon>Spirotrichea</taxon>
        <taxon>Stichotrichia</taxon>
        <taxon>Sporadotrichida</taxon>
        <taxon>Oxytrichidae</taxon>
        <taxon>Stylonychinae</taxon>
        <taxon>Stylonychia</taxon>
    </lineage>
</organism>
<feature type="transmembrane region" description="Helical" evidence="1">
    <location>
        <begin position="45"/>
        <end position="64"/>
    </location>
</feature>
<keyword evidence="3" id="KW-1185">Reference proteome</keyword>
<dbReference type="EMBL" id="CCKQ01017417">
    <property type="protein sequence ID" value="CDW89294.1"/>
    <property type="molecule type" value="Genomic_DNA"/>
</dbReference>
<evidence type="ECO:0000256" key="1">
    <source>
        <dbReference type="SAM" id="Phobius"/>
    </source>
</evidence>
<keyword evidence="1" id="KW-0812">Transmembrane</keyword>
<proteinExistence type="predicted"/>
<dbReference type="Proteomes" id="UP000039865">
    <property type="component" value="Unassembled WGS sequence"/>
</dbReference>
<accession>A0A078B492</accession>